<dbReference type="EMBL" id="QNUK01000013">
    <property type="protein sequence ID" value="KAF5908425.1"/>
    <property type="molecule type" value="Genomic_DNA"/>
</dbReference>
<gene>
    <name evidence="1" type="ORF">DAT39_001937</name>
</gene>
<protein>
    <submittedName>
        <fullName evidence="1">Uncharacterized protein</fullName>
    </submittedName>
</protein>
<dbReference type="Proteomes" id="UP000727407">
    <property type="component" value="Unassembled WGS sequence"/>
</dbReference>
<sequence length="59" mass="6541">MKEAVKQKTCQLHELSEWGSGQLLEALICSHAGWLFEEVLLLYAQCLPPLSLDCSPQGP</sequence>
<dbReference type="AlphaFoldDB" id="A0A8J4U7S4"/>
<organism evidence="1 2">
    <name type="scientific">Clarias magur</name>
    <name type="common">Asian catfish</name>
    <name type="synonym">Macropteronotus magur</name>
    <dbReference type="NCBI Taxonomy" id="1594786"/>
    <lineage>
        <taxon>Eukaryota</taxon>
        <taxon>Metazoa</taxon>
        <taxon>Chordata</taxon>
        <taxon>Craniata</taxon>
        <taxon>Vertebrata</taxon>
        <taxon>Euteleostomi</taxon>
        <taxon>Actinopterygii</taxon>
        <taxon>Neopterygii</taxon>
        <taxon>Teleostei</taxon>
        <taxon>Ostariophysi</taxon>
        <taxon>Siluriformes</taxon>
        <taxon>Clariidae</taxon>
        <taxon>Clarias</taxon>
    </lineage>
</organism>
<reference evidence="1" key="1">
    <citation type="submission" date="2020-07" db="EMBL/GenBank/DDBJ databases">
        <title>Clarias magur genome sequencing, assembly and annotation.</title>
        <authorList>
            <person name="Kushwaha B."/>
            <person name="Kumar R."/>
            <person name="Das P."/>
            <person name="Joshi C.G."/>
            <person name="Kumar D."/>
            <person name="Nagpure N.S."/>
            <person name="Pandey M."/>
            <person name="Agarwal S."/>
            <person name="Srivastava S."/>
            <person name="Singh M."/>
            <person name="Sahoo L."/>
            <person name="Jayasankar P."/>
            <person name="Meher P.K."/>
            <person name="Koringa P.G."/>
            <person name="Iquebal M.A."/>
            <person name="Das S.P."/>
            <person name="Bit A."/>
            <person name="Patnaik S."/>
            <person name="Patel N."/>
            <person name="Shah T.M."/>
            <person name="Hinsu A."/>
            <person name="Jena J.K."/>
        </authorList>
    </citation>
    <scope>NUCLEOTIDE SEQUENCE</scope>
    <source>
        <strain evidence="1">CIFAMagur01</strain>
        <tissue evidence="1">Testis</tissue>
    </source>
</reference>
<evidence type="ECO:0000313" key="2">
    <source>
        <dbReference type="Proteomes" id="UP000727407"/>
    </source>
</evidence>
<evidence type="ECO:0000313" key="1">
    <source>
        <dbReference type="EMBL" id="KAF5908425.1"/>
    </source>
</evidence>
<accession>A0A8J4U7S4</accession>
<keyword evidence="2" id="KW-1185">Reference proteome</keyword>
<name>A0A8J4U7S4_CLAMG</name>
<comment type="caution">
    <text evidence="1">The sequence shown here is derived from an EMBL/GenBank/DDBJ whole genome shotgun (WGS) entry which is preliminary data.</text>
</comment>
<proteinExistence type="predicted"/>